<gene>
    <name evidence="2" type="ORF">JOC83_002042</name>
</gene>
<comment type="caution">
    <text evidence="2">The sequence shown here is derived from an EMBL/GenBank/DDBJ whole genome shotgun (WGS) entry which is preliminary data.</text>
</comment>
<sequence length="249" mass="28292">MNYSHFDKYLKKAMKYDFLSNYYKYSDPTLFITYYQKHLHYMQKALTPTSRSYEDREQPMMRILHASPGASSVDVYLNGRRTIRNLTFKQETDYIPLKEEGRYRIDIYPAGQTDKPLLTEDVQLEANRKYTSAVVGTPNDLDLILIADNSSTPEGETKVRFIHLSPNAPAVDIAAKNGDVVFSNISFKEITDYLGLTPMPLDVEVRAAGTDKVVLDVPPVRLRPNRAYTIYAVGLLNGNPPLEALISQD</sequence>
<dbReference type="InterPro" id="IPR025510">
    <property type="entry name" value="DUF4397"/>
</dbReference>
<dbReference type="RefSeq" id="WP_205186760.1">
    <property type="nucleotide sequence ID" value="NZ_JAFBFC010000003.1"/>
</dbReference>
<keyword evidence="3" id="KW-1185">Reference proteome</keyword>
<dbReference type="Pfam" id="PF14344">
    <property type="entry name" value="DUF4397"/>
    <property type="match status" value="1"/>
</dbReference>
<accession>A0ABS2QUQ0</accession>
<evidence type="ECO:0000313" key="3">
    <source>
        <dbReference type="Proteomes" id="UP000809829"/>
    </source>
</evidence>
<proteinExistence type="predicted"/>
<dbReference type="EMBL" id="JAFBFC010000003">
    <property type="protein sequence ID" value="MBM7703195.1"/>
    <property type="molecule type" value="Genomic_DNA"/>
</dbReference>
<organism evidence="2 3">
    <name type="scientific">Priestia iocasae</name>
    <dbReference type="NCBI Taxonomy" id="2291674"/>
    <lineage>
        <taxon>Bacteria</taxon>
        <taxon>Bacillati</taxon>
        <taxon>Bacillota</taxon>
        <taxon>Bacilli</taxon>
        <taxon>Bacillales</taxon>
        <taxon>Bacillaceae</taxon>
        <taxon>Priestia</taxon>
    </lineage>
</organism>
<dbReference type="Proteomes" id="UP000809829">
    <property type="component" value="Unassembled WGS sequence"/>
</dbReference>
<evidence type="ECO:0000313" key="2">
    <source>
        <dbReference type="EMBL" id="MBM7703195.1"/>
    </source>
</evidence>
<protein>
    <recommendedName>
        <fullName evidence="1">DUF4397 domain-containing protein</fullName>
    </recommendedName>
</protein>
<feature type="domain" description="DUF4397" evidence="1">
    <location>
        <begin position="60"/>
        <end position="174"/>
    </location>
</feature>
<evidence type="ECO:0000259" key="1">
    <source>
        <dbReference type="Pfam" id="PF14344"/>
    </source>
</evidence>
<reference evidence="2 3" key="1">
    <citation type="submission" date="2021-01" db="EMBL/GenBank/DDBJ databases">
        <title>Genomic Encyclopedia of Type Strains, Phase IV (KMG-IV): sequencing the most valuable type-strain genomes for metagenomic binning, comparative biology and taxonomic classification.</title>
        <authorList>
            <person name="Goeker M."/>
        </authorList>
    </citation>
    <scope>NUCLEOTIDE SEQUENCE [LARGE SCALE GENOMIC DNA]</scope>
    <source>
        <strain evidence="2 3">DSM 104297</strain>
    </source>
</reference>
<name>A0ABS2QUQ0_9BACI</name>